<evidence type="ECO:0000313" key="9">
    <source>
        <dbReference type="EMBL" id="MCD7468339.1"/>
    </source>
</evidence>
<comment type="subcellular location">
    <subcellularLocation>
        <location evidence="2">Cytoplasm</location>
    </subcellularLocation>
</comment>
<dbReference type="PANTHER" id="PTHR23155:SF1152">
    <property type="entry name" value="AAA+ ATPASE DOMAIN-CONTAINING PROTEIN"/>
    <property type="match status" value="1"/>
</dbReference>
<keyword evidence="4" id="KW-0381">Hypersensitive response</keyword>
<gene>
    <name evidence="9" type="ORF">HAX54_006416</name>
</gene>
<evidence type="ECO:0000256" key="4">
    <source>
        <dbReference type="ARBA" id="ARBA00022667"/>
    </source>
</evidence>
<dbReference type="InterPro" id="IPR044974">
    <property type="entry name" value="Disease_R_plants"/>
</dbReference>
<dbReference type="EMBL" id="JACEIK010001322">
    <property type="protein sequence ID" value="MCD7468339.1"/>
    <property type="molecule type" value="Genomic_DNA"/>
</dbReference>
<accession>A0ABS8TCN3</accession>
<sequence>MQGQIPAVVVPPCSYLLQMLFHTTQNLSLMGSFFLPWKDLSIVGKLPKLEVLKLESIACKRETWEVADELVELWATEGFLKVDEMKSIEEVAEKCLQELTNRSLISIQRLRFDGKILTCGMHDVTRELCLREALNVNFVNIFKERSDQNPCVQSMKCFSKSQGRISILNKKELADAITLRLVLLSCLQYLGSEEVVSSSIDIPPSISSLCYLQTFILSSVYLVNFEYPFIIPSEILTMPQLRHLDLHWNYLPYHDLTEKCLELQILGVPDDFRSRKYLCDFRYLDKLEDLTFFLIPQTNACFLDSNNAPSDSTPQPPSFRKKMPDLPLANDVTPLLFPPPYAFPQNRKNLAFGGPFYLHRKDLSIVGKLL</sequence>
<comment type="caution">
    <text evidence="9">The sequence shown here is derived from an EMBL/GenBank/DDBJ whole genome shotgun (WGS) entry which is preliminary data.</text>
</comment>
<dbReference type="Pfam" id="PF23559">
    <property type="entry name" value="WHD_DRP"/>
    <property type="match status" value="1"/>
</dbReference>
<dbReference type="InterPro" id="IPR036388">
    <property type="entry name" value="WH-like_DNA-bd_sf"/>
</dbReference>
<evidence type="ECO:0000256" key="6">
    <source>
        <dbReference type="ARBA" id="ARBA00022821"/>
    </source>
</evidence>
<feature type="domain" description="Disease resistance protein winged helix" evidence="8">
    <location>
        <begin position="68"/>
        <end position="128"/>
    </location>
</feature>
<keyword evidence="6" id="KW-0611">Plant defense</keyword>
<reference evidence="9 10" key="1">
    <citation type="journal article" date="2021" name="BMC Genomics">
        <title>Datura genome reveals duplications of psychoactive alkaloid biosynthetic genes and high mutation rate following tissue culture.</title>
        <authorList>
            <person name="Rajewski A."/>
            <person name="Carter-House D."/>
            <person name="Stajich J."/>
            <person name="Litt A."/>
        </authorList>
    </citation>
    <scope>NUCLEOTIDE SEQUENCE [LARGE SCALE GENOMIC DNA]</scope>
    <source>
        <strain evidence="9">AR-01</strain>
    </source>
</reference>
<comment type="function">
    <text evidence="1">Confers resistance to late blight (Phytophthora infestans) races carrying the avirulence gene Avr1. Resistance proteins guard the plant against pathogens that contain an appropriate avirulence protein via an indirect interaction with this avirulence protein. That triggers a defense system including the hypersensitive response, which restricts the pathogen growth.</text>
</comment>
<dbReference type="Gene3D" id="1.10.10.10">
    <property type="entry name" value="Winged helix-like DNA-binding domain superfamily/Winged helix DNA-binding domain"/>
    <property type="match status" value="1"/>
</dbReference>
<keyword evidence="7" id="KW-0067">ATP-binding</keyword>
<evidence type="ECO:0000256" key="5">
    <source>
        <dbReference type="ARBA" id="ARBA00022741"/>
    </source>
</evidence>
<dbReference type="Gene3D" id="3.80.10.10">
    <property type="entry name" value="Ribonuclease Inhibitor"/>
    <property type="match status" value="1"/>
</dbReference>
<keyword evidence="5" id="KW-0547">Nucleotide-binding</keyword>
<dbReference type="InterPro" id="IPR032675">
    <property type="entry name" value="LRR_dom_sf"/>
</dbReference>
<keyword evidence="10" id="KW-1185">Reference proteome</keyword>
<dbReference type="SUPFAM" id="SSF52058">
    <property type="entry name" value="L domain-like"/>
    <property type="match status" value="1"/>
</dbReference>
<proteinExistence type="predicted"/>
<dbReference type="InterPro" id="IPR058922">
    <property type="entry name" value="WHD_DRP"/>
</dbReference>
<keyword evidence="3" id="KW-0963">Cytoplasm</keyword>
<dbReference type="PANTHER" id="PTHR23155">
    <property type="entry name" value="DISEASE RESISTANCE PROTEIN RP"/>
    <property type="match status" value="1"/>
</dbReference>
<evidence type="ECO:0000256" key="1">
    <source>
        <dbReference type="ARBA" id="ARBA00002074"/>
    </source>
</evidence>
<evidence type="ECO:0000256" key="7">
    <source>
        <dbReference type="ARBA" id="ARBA00022840"/>
    </source>
</evidence>
<evidence type="ECO:0000313" key="10">
    <source>
        <dbReference type="Proteomes" id="UP000823775"/>
    </source>
</evidence>
<dbReference type="Proteomes" id="UP000823775">
    <property type="component" value="Unassembled WGS sequence"/>
</dbReference>
<organism evidence="9 10">
    <name type="scientific">Datura stramonium</name>
    <name type="common">Jimsonweed</name>
    <name type="synonym">Common thornapple</name>
    <dbReference type="NCBI Taxonomy" id="4076"/>
    <lineage>
        <taxon>Eukaryota</taxon>
        <taxon>Viridiplantae</taxon>
        <taxon>Streptophyta</taxon>
        <taxon>Embryophyta</taxon>
        <taxon>Tracheophyta</taxon>
        <taxon>Spermatophyta</taxon>
        <taxon>Magnoliopsida</taxon>
        <taxon>eudicotyledons</taxon>
        <taxon>Gunneridae</taxon>
        <taxon>Pentapetalae</taxon>
        <taxon>asterids</taxon>
        <taxon>lamiids</taxon>
        <taxon>Solanales</taxon>
        <taxon>Solanaceae</taxon>
        <taxon>Solanoideae</taxon>
        <taxon>Datureae</taxon>
        <taxon>Datura</taxon>
    </lineage>
</organism>
<evidence type="ECO:0000259" key="8">
    <source>
        <dbReference type="Pfam" id="PF23559"/>
    </source>
</evidence>
<name>A0ABS8TCN3_DATST</name>
<evidence type="ECO:0000256" key="3">
    <source>
        <dbReference type="ARBA" id="ARBA00022490"/>
    </source>
</evidence>
<protein>
    <recommendedName>
        <fullName evidence="8">Disease resistance protein winged helix domain-containing protein</fullName>
    </recommendedName>
</protein>
<evidence type="ECO:0000256" key="2">
    <source>
        <dbReference type="ARBA" id="ARBA00004496"/>
    </source>
</evidence>